<dbReference type="EMBL" id="VWAK01000021">
    <property type="protein sequence ID" value="KAA5229603.1"/>
    <property type="molecule type" value="Genomic_DNA"/>
</dbReference>
<gene>
    <name evidence="7" type="ORF">F2Z09_19150</name>
    <name evidence="6" type="ORF">F2Z22_12950</name>
</gene>
<dbReference type="NCBIfam" id="TIGR01180">
    <property type="entry name" value="aman2_put"/>
    <property type="match status" value="1"/>
</dbReference>
<reference evidence="8 9" key="1">
    <citation type="journal article" date="2019" name="Nat. Med.">
        <title>A library of human gut bacterial isolates paired with longitudinal multiomics data enables mechanistic microbiome research.</title>
        <authorList>
            <person name="Poyet M."/>
            <person name="Groussin M."/>
            <person name="Gibbons S.M."/>
            <person name="Avila-Pacheco J."/>
            <person name="Jiang X."/>
            <person name="Kearney S.M."/>
            <person name="Perrotta A.R."/>
            <person name="Berdy B."/>
            <person name="Zhao S."/>
            <person name="Lieberman T.D."/>
            <person name="Swanson P.K."/>
            <person name="Smith M."/>
            <person name="Roesemann S."/>
            <person name="Alexander J.E."/>
            <person name="Rich S.A."/>
            <person name="Livny J."/>
            <person name="Vlamakis H."/>
            <person name="Clish C."/>
            <person name="Bullock K."/>
            <person name="Deik A."/>
            <person name="Scott J."/>
            <person name="Pierce K.A."/>
            <person name="Xavier R.J."/>
            <person name="Alm E.J."/>
        </authorList>
    </citation>
    <scope>NUCLEOTIDE SEQUENCE [LARGE SCALE GENOMIC DNA]</scope>
    <source>
        <strain evidence="7 9">BIOML-A2</strain>
        <strain evidence="6 8">BIOML-A6</strain>
    </source>
</reference>
<dbReference type="AlphaFoldDB" id="A0A7J4YMR9"/>
<keyword evidence="3" id="KW-0106">Calcium</keyword>
<feature type="domain" description="Glycosyl hydrolase family 92 N-terminal" evidence="5">
    <location>
        <begin position="33"/>
        <end position="232"/>
    </location>
</feature>
<dbReference type="EMBL" id="VWAG01000054">
    <property type="protein sequence ID" value="KAA5252846.1"/>
    <property type="molecule type" value="Genomic_DNA"/>
</dbReference>
<dbReference type="InterPro" id="IPR005887">
    <property type="entry name" value="GH92_a_mannosidase_put"/>
</dbReference>
<dbReference type="Gene3D" id="3.30.2080.10">
    <property type="entry name" value="GH92 mannosidase domain"/>
    <property type="match status" value="1"/>
</dbReference>
<organism evidence="6 8">
    <name type="scientific">Bacteroides finegoldii</name>
    <dbReference type="NCBI Taxonomy" id="338188"/>
    <lineage>
        <taxon>Bacteria</taxon>
        <taxon>Pseudomonadati</taxon>
        <taxon>Bacteroidota</taxon>
        <taxon>Bacteroidia</taxon>
        <taxon>Bacteroidales</taxon>
        <taxon>Bacteroidaceae</taxon>
        <taxon>Bacteroides</taxon>
    </lineage>
</organism>
<comment type="subunit">
    <text evidence="2">Monomer.</text>
</comment>
<keyword evidence="9" id="KW-1185">Reference proteome</keyword>
<dbReference type="GO" id="GO:0006516">
    <property type="term" value="P:glycoprotein catabolic process"/>
    <property type="evidence" value="ECO:0007669"/>
    <property type="project" value="TreeGrafter"/>
</dbReference>
<evidence type="ECO:0000313" key="8">
    <source>
        <dbReference type="Proteomes" id="UP000421791"/>
    </source>
</evidence>
<dbReference type="FunFam" id="3.30.2080.10:FF:000001">
    <property type="entry name" value="Alpha-1,2-mannosidase subfamily"/>
    <property type="match status" value="1"/>
</dbReference>
<accession>A0A7J4YMR9</accession>
<dbReference type="RefSeq" id="WP_032839039.1">
    <property type="nucleotide sequence ID" value="NZ_JAPFDV010000231.1"/>
</dbReference>
<feature type="domain" description="Glycosyl hydrolase family 92" evidence="4">
    <location>
        <begin position="238"/>
        <end position="730"/>
    </location>
</feature>
<dbReference type="GO" id="GO:0005829">
    <property type="term" value="C:cytosol"/>
    <property type="evidence" value="ECO:0007669"/>
    <property type="project" value="TreeGrafter"/>
</dbReference>
<evidence type="ECO:0000259" key="5">
    <source>
        <dbReference type="Pfam" id="PF17678"/>
    </source>
</evidence>
<dbReference type="InterPro" id="IPR041371">
    <property type="entry name" value="GH92_N"/>
</dbReference>
<dbReference type="PANTHER" id="PTHR12143">
    <property type="entry name" value="PEPTIDE N-GLYCANASE PNGASE -RELATED"/>
    <property type="match status" value="1"/>
</dbReference>
<proteinExistence type="predicted"/>
<dbReference type="InterPro" id="IPR012939">
    <property type="entry name" value="Glyco_hydro_92"/>
</dbReference>
<dbReference type="GO" id="GO:0030246">
    <property type="term" value="F:carbohydrate binding"/>
    <property type="evidence" value="ECO:0007669"/>
    <property type="project" value="InterPro"/>
</dbReference>
<dbReference type="Gene3D" id="2.70.98.10">
    <property type="match status" value="1"/>
</dbReference>
<comment type="cofactor">
    <cofactor evidence="1">
        <name>Ca(2+)</name>
        <dbReference type="ChEBI" id="CHEBI:29108"/>
    </cofactor>
</comment>
<protein>
    <submittedName>
        <fullName evidence="6">Glycoside hydrolase family 92 protein</fullName>
    </submittedName>
</protein>
<dbReference type="Gene3D" id="1.20.1050.60">
    <property type="entry name" value="alpha-1,2-mannosidase"/>
    <property type="match status" value="1"/>
</dbReference>
<dbReference type="InterPro" id="IPR014718">
    <property type="entry name" value="GH-type_carb-bd"/>
</dbReference>
<evidence type="ECO:0000256" key="2">
    <source>
        <dbReference type="ARBA" id="ARBA00011245"/>
    </source>
</evidence>
<comment type="caution">
    <text evidence="6">The sequence shown here is derived from an EMBL/GenBank/DDBJ whole genome shotgun (WGS) entry which is preliminary data.</text>
</comment>
<dbReference type="Proteomes" id="UP000421791">
    <property type="component" value="Unassembled WGS sequence"/>
</dbReference>
<dbReference type="GeneID" id="92989938"/>
<evidence type="ECO:0000259" key="4">
    <source>
        <dbReference type="Pfam" id="PF07971"/>
    </source>
</evidence>
<evidence type="ECO:0000313" key="7">
    <source>
        <dbReference type="EMBL" id="KAA5252846.1"/>
    </source>
</evidence>
<dbReference type="SUPFAM" id="SSF48208">
    <property type="entry name" value="Six-hairpin glycosidases"/>
    <property type="match status" value="1"/>
</dbReference>
<evidence type="ECO:0000313" key="9">
    <source>
        <dbReference type="Proteomes" id="UP000440198"/>
    </source>
</evidence>
<dbReference type="InterPro" id="IPR008928">
    <property type="entry name" value="6-hairpin_glycosidase_sf"/>
</dbReference>
<keyword evidence="6" id="KW-0378">Hydrolase</keyword>
<dbReference type="Proteomes" id="UP000440198">
    <property type="component" value="Unassembled WGS sequence"/>
</dbReference>
<evidence type="ECO:0000313" key="6">
    <source>
        <dbReference type="EMBL" id="KAA5229603.1"/>
    </source>
</evidence>
<sequence length="751" mass="85239">MKITHLFATLAICSMMGACNGRQHIVNRSPVDYVNPYIGNISHLLVPTFPTIQLPNSMLRVYPERADYTTELLNGLPLIVTNHRERSAFNLSPYQGENLCPIITYNYDNEHLTPYSYEVELDDNRMKAEYALSHQSALYRITFEADKPAYIIVNSRNGSIHVGENFISGHQRLSANTNVYVYIEPQEKPLSTGILENGIIEASKDNAEGTNACAAWRFPEGTTTVSLRYGISFISEEQAEKNLRRELKDYNIKQLAQTGREIWNEALGRIKVEGGTEDDKIVLYSSFYRTFERPICMSEDGRYFSAFDGKEHDDNGTPFYTDDWIWDTYRAAHPLRTLIDQKKEEDIIASYLLMAEQMGNMWMPTFPEVTGDTRRMNSNHAVATIADALAKGLKVDTAKAYEACRKGIEEKTLAPWSGAAAGWLDNFYRENGYIPALRPDEKESDPNVHPFEKRQPVAVTLGTSYDQWCLSRIAEALGKKEEAAHYLQCSYNYRNIFNEKTGFFHPKDKEGNWIEPFDYRYSGGMGAREYYGENNGWVYRWDVPHNVADLISLMGGNEQFIANLDRTFSEPLGRGKYHFYSQLPDHTGNVGQFSMANEPSLHVPYLYNYAGQPWKTQKRIRQMLKTWFRNDLMGMPGDEDGGGMTSFVVFSSLGFYPVTPGSPTYNIGSPLFTNIKITLSNGSIFEVEAKNASDKNKYIQSATLNGQDWNKPWFRHEDLKNGGKLVLIMGSKPNKTWGSGADATPPSVENK</sequence>
<dbReference type="PANTHER" id="PTHR12143:SF43">
    <property type="entry name" value="PUTATIVE-RELATED"/>
    <property type="match status" value="1"/>
</dbReference>
<evidence type="ECO:0000256" key="1">
    <source>
        <dbReference type="ARBA" id="ARBA00001913"/>
    </source>
</evidence>
<dbReference type="Pfam" id="PF17678">
    <property type="entry name" value="Glyco_hydro_92N"/>
    <property type="match status" value="1"/>
</dbReference>
<dbReference type="GO" id="GO:0000224">
    <property type="term" value="F:peptide-N4-(N-acetyl-beta-glucosaminyl)asparagine amidase activity"/>
    <property type="evidence" value="ECO:0007669"/>
    <property type="project" value="TreeGrafter"/>
</dbReference>
<dbReference type="InterPro" id="IPR050883">
    <property type="entry name" value="PNGase"/>
</dbReference>
<dbReference type="Pfam" id="PF07971">
    <property type="entry name" value="Glyco_hydro_92"/>
    <property type="match status" value="1"/>
</dbReference>
<dbReference type="Gene3D" id="1.20.1610.10">
    <property type="entry name" value="alpha-1,2-mannosidases domains"/>
    <property type="match status" value="1"/>
</dbReference>
<evidence type="ECO:0000256" key="3">
    <source>
        <dbReference type="ARBA" id="ARBA00022837"/>
    </source>
</evidence>
<dbReference type="PROSITE" id="PS51257">
    <property type="entry name" value="PROKAR_LIPOPROTEIN"/>
    <property type="match status" value="1"/>
</dbReference>
<dbReference type="FunFam" id="1.20.1610.10:FF:000004">
    <property type="entry name" value="Alpha-1,2-mannosidase, putative"/>
    <property type="match status" value="1"/>
</dbReference>
<name>A0A7J4YMR9_9BACE</name>
<dbReference type="GO" id="GO:0005975">
    <property type="term" value="P:carbohydrate metabolic process"/>
    <property type="evidence" value="ECO:0007669"/>
    <property type="project" value="InterPro"/>
</dbReference>